<evidence type="ECO:0000313" key="1">
    <source>
        <dbReference type="Ensembl" id="ENSOCUP00000027611.1"/>
    </source>
</evidence>
<reference evidence="1" key="3">
    <citation type="submission" date="2025-09" db="UniProtKB">
        <authorList>
            <consortium name="Ensembl"/>
        </authorList>
    </citation>
    <scope>IDENTIFICATION</scope>
    <source>
        <strain evidence="1">Thorbecke</strain>
    </source>
</reference>
<evidence type="ECO:0000313" key="2">
    <source>
        <dbReference type="Proteomes" id="UP000001811"/>
    </source>
</evidence>
<dbReference type="Proteomes" id="UP000001811">
    <property type="component" value="Unplaced"/>
</dbReference>
<name>A0A5F9C1G8_RABIT</name>
<protein>
    <submittedName>
        <fullName evidence="1">Uncharacterized protein</fullName>
    </submittedName>
</protein>
<reference evidence="1 2" key="1">
    <citation type="journal article" date="2011" name="Nature">
        <title>A high-resolution map of human evolutionary constraint using 29 mammals.</title>
        <authorList>
            <person name="Lindblad-Toh K."/>
            <person name="Garber M."/>
            <person name="Zuk O."/>
            <person name="Lin M.F."/>
            <person name="Parker B.J."/>
            <person name="Washietl S."/>
            <person name="Kheradpour P."/>
            <person name="Ernst J."/>
            <person name="Jordan G."/>
            <person name="Mauceli E."/>
            <person name="Ward L.D."/>
            <person name="Lowe C.B."/>
            <person name="Holloway A.K."/>
            <person name="Clamp M."/>
            <person name="Gnerre S."/>
            <person name="Alfoldi J."/>
            <person name="Beal K."/>
            <person name="Chang J."/>
            <person name="Clawson H."/>
            <person name="Cuff J."/>
            <person name="Di Palma F."/>
            <person name="Fitzgerald S."/>
            <person name="Flicek P."/>
            <person name="Guttman M."/>
            <person name="Hubisz M.J."/>
            <person name="Jaffe D.B."/>
            <person name="Jungreis I."/>
            <person name="Kent W.J."/>
            <person name="Kostka D."/>
            <person name="Lara M."/>
            <person name="Martins A.L."/>
            <person name="Massingham T."/>
            <person name="Moltke I."/>
            <person name="Raney B.J."/>
            <person name="Rasmussen M.D."/>
            <person name="Robinson J."/>
            <person name="Stark A."/>
            <person name="Vilella A.J."/>
            <person name="Wen J."/>
            <person name="Xie X."/>
            <person name="Zody M.C."/>
            <person name="Baldwin J."/>
            <person name="Bloom T."/>
            <person name="Chin C.W."/>
            <person name="Heiman D."/>
            <person name="Nicol R."/>
            <person name="Nusbaum C."/>
            <person name="Young S."/>
            <person name="Wilkinson J."/>
            <person name="Worley K.C."/>
            <person name="Kovar C.L."/>
            <person name="Muzny D.M."/>
            <person name="Gibbs R.A."/>
            <person name="Cree A."/>
            <person name="Dihn H.H."/>
            <person name="Fowler G."/>
            <person name="Jhangiani S."/>
            <person name="Joshi V."/>
            <person name="Lee S."/>
            <person name="Lewis L.R."/>
            <person name="Nazareth L.V."/>
            <person name="Okwuonu G."/>
            <person name="Santibanez J."/>
            <person name="Warren W.C."/>
            <person name="Mardis E.R."/>
            <person name="Weinstock G.M."/>
            <person name="Wilson R.K."/>
            <person name="Delehaunty K."/>
            <person name="Dooling D."/>
            <person name="Fronik C."/>
            <person name="Fulton L."/>
            <person name="Fulton B."/>
            <person name="Graves T."/>
            <person name="Minx P."/>
            <person name="Sodergren E."/>
            <person name="Birney E."/>
            <person name="Margulies E.H."/>
            <person name="Herrero J."/>
            <person name="Green E.D."/>
            <person name="Haussler D."/>
            <person name="Siepel A."/>
            <person name="Goldman N."/>
            <person name="Pollard K.S."/>
            <person name="Pedersen J.S."/>
            <person name="Lander E.S."/>
            <person name="Kellis M."/>
        </authorList>
    </citation>
    <scope>NUCLEOTIDE SEQUENCE [LARGE SCALE GENOMIC DNA]</scope>
    <source>
        <strain evidence="2">Thorbecke</strain>
    </source>
</reference>
<dbReference type="Ensembl" id="ENSOCUT00000056031.1">
    <property type="protein sequence ID" value="ENSOCUP00000027611.1"/>
    <property type="gene ID" value="ENSOCUG00000035557.1"/>
</dbReference>
<dbReference type="GeneTree" id="ENSGT01150000290632"/>
<keyword evidence="2" id="KW-1185">Reference proteome</keyword>
<dbReference type="AlphaFoldDB" id="A0A5F9C1G8"/>
<organism evidence="1 2">
    <name type="scientific">Oryctolagus cuniculus</name>
    <name type="common">Rabbit</name>
    <dbReference type="NCBI Taxonomy" id="9986"/>
    <lineage>
        <taxon>Eukaryota</taxon>
        <taxon>Metazoa</taxon>
        <taxon>Chordata</taxon>
        <taxon>Craniata</taxon>
        <taxon>Vertebrata</taxon>
        <taxon>Euteleostomi</taxon>
        <taxon>Mammalia</taxon>
        <taxon>Eutheria</taxon>
        <taxon>Euarchontoglires</taxon>
        <taxon>Glires</taxon>
        <taxon>Lagomorpha</taxon>
        <taxon>Leporidae</taxon>
        <taxon>Oryctolagus</taxon>
    </lineage>
</organism>
<reference evidence="1" key="2">
    <citation type="submission" date="2025-08" db="UniProtKB">
        <authorList>
            <consortium name="Ensembl"/>
        </authorList>
    </citation>
    <scope>IDENTIFICATION</scope>
    <source>
        <strain evidence="1">Thorbecke</strain>
    </source>
</reference>
<dbReference type="Bgee" id="ENSOCUG00000035557">
    <property type="expression patterns" value="Expressed in skin of back"/>
</dbReference>
<proteinExistence type="predicted"/>
<accession>A0A5F9C1G8</accession>
<sequence length="65" mass="7019">AASELGVWTDQNRCESTAFCPIHSSLASMVMCSSILSPPCRASKSLEVSTKSYMKAMGKPGCPWY</sequence>
<dbReference type="InParanoid" id="A0A5F9C1G8"/>